<dbReference type="STRING" id="797419.SAMN05216556_1339"/>
<keyword evidence="3" id="KW-1185">Reference proteome</keyword>
<keyword evidence="2" id="KW-0808">Transferase</keyword>
<dbReference type="EMBL" id="FQYV01000035">
    <property type="protein sequence ID" value="SHJ96201.1"/>
    <property type="molecule type" value="Genomic_DNA"/>
</dbReference>
<sequence>MNYFNQQTERLKFRKLTREDIPVWTSFFVNNDRLRFLGIDLSNKPETHATEWIEKQLERYETEGLGHLAIELKETSEFIGVGGIIPRELENKNEFEIAYSLLPKFWNNGYGTELAKKMTKYGFENIKPERFVSIIDKENSDSINVALKNGMKVLFETQYLGMNVEVYGIYNE</sequence>
<dbReference type="RefSeq" id="WP_073221731.1">
    <property type="nucleotide sequence ID" value="NZ_FNNS01000033.1"/>
</dbReference>
<organism evidence="2 3">
    <name type="scientific">Aequorivita viscosa</name>
    <dbReference type="NCBI Taxonomy" id="797419"/>
    <lineage>
        <taxon>Bacteria</taxon>
        <taxon>Pseudomonadati</taxon>
        <taxon>Bacteroidota</taxon>
        <taxon>Flavobacteriia</taxon>
        <taxon>Flavobacteriales</taxon>
        <taxon>Flavobacteriaceae</taxon>
        <taxon>Aequorivita</taxon>
    </lineage>
</organism>
<evidence type="ECO:0000313" key="2">
    <source>
        <dbReference type="EMBL" id="SHJ96201.1"/>
    </source>
</evidence>
<dbReference type="InterPro" id="IPR000182">
    <property type="entry name" value="GNAT_dom"/>
</dbReference>
<dbReference type="AlphaFoldDB" id="A0A1M6NKF8"/>
<dbReference type="Pfam" id="PF13302">
    <property type="entry name" value="Acetyltransf_3"/>
    <property type="match status" value="1"/>
</dbReference>
<dbReference type="SUPFAM" id="SSF55729">
    <property type="entry name" value="Acyl-CoA N-acyltransferases (Nat)"/>
    <property type="match status" value="1"/>
</dbReference>
<dbReference type="GO" id="GO:0016747">
    <property type="term" value="F:acyltransferase activity, transferring groups other than amino-acyl groups"/>
    <property type="evidence" value="ECO:0007669"/>
    <property type="project" value="InterPro"/>
</dbReference>
<dbReference type="PANTHER" id="PTHR43792">
    <property type="entry name" value="GNAT FAMILY, PUTATIVE (AFU_ORTHOLOGUE AFUA_3G00765)-RELATED-RELATED"/>
    <property type="match status" value="1"/>
</dbReference>
<dbReference type="PANTHER" id="PTHR43792:SF1">
    <property type="entry name" value="N-ACETYLTRANSFERASE DOMAIN-CONTAINING PROTEIN"/>
    <property type="match status" value="1"/>
</dbReference>
<dbReference type="PROSITE" id="PS51186">
    <property type="entry name" value="GNAT"/>
    <property type="match status" value="1"/>
</dbReference>
<dbReference type="Proteomes" id="UP000184172">
    <property type="component" value="Unassembled WGS sequence"/>
</dbReference>
<evidence type="ECO:0000259" key="1">
    <source>
        <dbReference type="PROSITE" id="PS51186"/>
    </source>
</evidence>
<evidence type="ECO:0000313" key="3">
    <source>
        <dbReference type="Proteomes" id="UP000184172"/>
    </source>
</evidence>
<name>A0A1M6NKF8_9FLAO</name>
<dbReference type="Gene3D" id="3.40.630.30">
    <property type="match status" value="1"/>
</dbReference>
<accession>A0A1M6NKF8</accession>
<dbReference type="OrthoDB" id="9788916at2"/>
<proteinExistence type="predicted"/>
<feature type="domain" description="N-acetyltransferase" evidence="1">
    <location>
        <begin position="11"/>
        <end position="172"/>
    </location>
</feature>
<dbReference type="InterPro" id="IPR051531">
    <property type="entry name" value="N-acetyltransferase"/>
</dbReference>
<gene>
    <name evidence="2" type="ORF">SAMN04487908_1359</name>
</gene>
<reference evidence="3" key="1">
    <citation type="submission" date="2016-11" db="EMBL/GenBank/DDBJ databases">
        <authorList>
            <person name="Varghese N."/>
            <person name="Submissions S."/>
        </authorList>
    </citation>
    <scope>NUCLEOTIDE SEQUENCE [LARGE SCALE GENOMIC DNA]</scope>
    <source>
        <strain evidence="3">DSM 26349</strain>
    </source>
</reference>
<dbReference type="InterPro" id="IPR016181">
    <property type="entry name" value="Acyl_CoA_acyltransferase"/>
</dbReference>
<protein>
    <submittedName>
        <fullName evidence="2">Protein N-acetyltransferase, RimJ/RimL family</fullName>
    </submittedName>
</protein>